<dbReference type="Gene3D" id="3.90.226.10">
    <property type="entry name" value="2-enoyl-CoA Hydratase, Chain A, domain 1"/>
    <property type="match status" value="1"/>
</dbReference>
<dbReference type="InParanoid" id="B9GZC4"/>
<keyword evidence="4" id="KW-1185">Reference proteome</keyword>
<dbReference type="InterPro" id="IPR029045">
    <property type="entry name" value="ClpP/crotonase-like_dom_sf"/>
</dbReference>
<sequence>MKWKSLDCVQAEDKYSPYKAGNGALLYSPYLQKNPQIQVFSTSNLDRLSQRNVLSRDFPAEFAIALQSLDQNPNAFVIILLLRNRHQNSKLYHQRFWRLTRPKVHADAITAIERCRKPVIAAIEGACIGGGTDIVIACDIWFRSKDAFFSVKEAGLGLTADSWTLQRLSGIIELGNAMELALTGLRFSGQEARDLGLVYRVFGSRGIARGCENHSIYWF</sequence>
<protein>
    <recommendedName>
        <fullName evidence="5">Enoyl-CoA hydratase/isomerase family protein</fullName>
    </recommendedName>
</protein>
<proteinExistence type="inferred from homology"/>
<dbReference type="PANTHER" id="PTHR43149">
    <property type="entry name" value="ENOYL-COA HYDRATASE"/>
    <property type="match status" value="1"/>
</dbReference>
<dbReference type="Proteomes" id="UP000006729">
    <property type="component" value="Chromosome 3"/>
</dbReference>
<name>B9GZC4_POPTR</name>
<evidence type="ECO:0000313" key="3">
    <source>
        <dbReference type="EMBL" id="PNT46007.1"/>
    </source>
</evidence>
<reference evidence="3 4" key="1">
    <citation type="journal article" date="2006" name="Science">
        <title>The genome of black cottonwood, Populus trichocarpa (Torr. &amp; Gray).</title>
        <authorList>
            <person name="Tuskan G.A."/>
            <person name="Difazio S."/>
            <person name="Jansson S."/>
            <person name="Bohlmann J."/>
            <person name="Grigoriev I."/>
            <person name="Hellsten U."/>
            <person name="Putnam N."/>
            <person name="Ralph S."/>
            <person name="Rombauts S."/>
            <person name="Salamov A."/>
            <person name="Schein J."/>
            <person name="Sterck L."/>
            <person name="Aerts A."/>
            <person name="Bhalerao R.R."/>
            <person name="Bhalerao R.P."/>
            <person name="Blaudez D."/>
            <person name="Boerjan W."/>
            <person name="Brun A."/>
            <person name="Brunner A."/>
            <person name="Busov V."/>
            <person name="Campbell M."/>
            <person name="Carlson J."/>
            <person name="Chalot M."/>
            <person name="Chapman J."/>
            <person name="Chen G.L."/>
            <person name="Cooper D."/>
            <person name="Coutinho P.M."/>
            <person name="Couturier J."/>
            <person name="Covert S."/>
            <person name="Cronk Q."/>
            <person name="Cunningham R."/>
            <person name="Davis J."/>
            <person name="Degroeve S."/>
            <person name="Dejardin A."/>
            <person name="Depamphilis C."/>
            <person name="Detter J."/>
            <person name="Dirks B."/>
            <person name="Dubchak I."/>
            <person name="Duplessis S."/>
            <person name="Ehlting J."/>
            <person name="Ellis B."/>
            <person name="Gendler K."/>
            <person name="Goodstein D."/>
            <person name="Gribskov M."/>
            <person name="Grimwood J."/>
            <person name="Groover A."/>
            <person name="Gunter L."/>
            <person name="Hamberger B."/>
            <person name="Heinze B."/>
            <person name="Helariutta Y."/>
            <person name="Henrissat B."/>
            <person name="Holligan D."/>
            <person name="Holt R."/>
            <person name="Huang W."/>
            <person name="Islam-Faridi N."/>
            <person name="Jones S."/>
            <person name="Jones-Rhoades M."/>
            <person name="Jorgensen R."/>
            <person name="Joshi C."/>
            <person name="Kangasjarvi J."/>
            <person name="Karlsson J."/>
            <person name="Kelleher C."/>
            <person name="Kirkpatrick R."/>
            <person name="Kirst M."/>
            <person name="Kohler A."/>
            <person name="Kalluri U."/>
            <person name="Larimer F."/>
            <person name="Leebens-Mack J."/>
            <person name="Leple J.C."/>
            <person name="Locascio P."/>
            <person name="Lou Y."/>
            <person name="Lucas S."/>
            <person name="Martin F."/>
            <person name="Montanini B."/>
            <person name="Napoli C."/>
            <person name="Nelson D.R."/>
            <person name="Nelson C."/>
            <person name="Nieminen K."/>
            <person name="Nilsson O."/>
            <person name="Pereda V."/>
            <person name="Peter G."/>
            <person name="Philippe R."/>
            <person name="Pilate G."/>
            <person name="Poliakov A."/>
            <person name="Razumovskaya J."/>
            <person name="Richardson P."/>
            <person name="Rinaldi C."/>
            <person name="Ritland K."/>
            <person name="Rouze P."/>
            <person name="Ryaboy D."/>
            <person name="Schmutz J."/>
            <person name="Schrader J."/>
            <person name="Segerman B."/>
            <person name="Shin H."/>
            <person name="Siddiqui A."/>
            <person name="Sterky F."/>
            <person name="Terry A."/>
            <person name="Tsai C.J."/>
            <person name="Uberbacher E."/>
            <person name="Unneberg P."/>
            <person name="Vahala J."/>
            <person name="Wall K."/>
            <person name="Wessler S."/>
            <person name="Yang G."/>
            <person name="Yin T."/>
            <person name="Douglas C."/>
            <person name="Marra M."/>
            <person name="Sandberg G."/>
            <person name="Van de Peer Y."/>
            <person name="Rokhsar D."/>
        </authorList>
    </citation>
    <scope>NUCLEOTIDE SEQUENCE [LARGE SCALE GENOMIC DNA]</scope>
    <source>
        <strain evidence="4">cv. Nisqually</strain>
    </source>
</reference>
<dbReference type="AlphaFoldDB" id="B9GZC4"/>
<evidence type="ECO:0000256" key="2">
    <source>
        <dbReference type="RuleBase" id="RU003707"/>
    </source>
</evidence>
<dbReference type="GO" id="GO:0051750">
    <property type="term" value="F:delta(3,5)-delta(2,4)-dienoyl-CoA isomerase activity"/>
    <property type="evidence" value="ECO:0000318"/>
    <property type="project" value="GO_Central"/>
</dbReference>
<gene>
    <name evidence="3" type="ORF">POPTR_003G166700</name>
</gene>
<dbReference type="HOGENOM" id="CLU_1263385_0_0_1"/>
<dbReference type="InterPro" id="IPR045002">
    <property type="entry name" value="Ech1-like"/>
</dbReference>
<dbReference type="PROSITE" id="PS00166">
    <property type="entry name" value="ENOYL_COA_HYDRATASE"/>
    <property type="match status" value="1"/>
</dbReference>
<evidence type="ECO:0000313" key="4">
    <source>
        <dbReference type="Proteomes" id="UP000006729"/>
    </source>
</evidence>
<dbReference type="InterPro" id="IPR018376">
    <property type="entry name" value="Enoyl-CoA_hyd/isom_CS"/>
</dbReference>
<dbReference type="InterPro" id="IPR001753">
    <property type="entry name" value="Enoyl-CoA_hydra/iso"/>
</dbReference>
<dbReference type="GO" id="GO:0005777">
    <property type="term" value="C:peroxisome"/>
    <property type="evidence" value="ECO:0000318"/>
    <property type="project" value="GO_Central"/>
</dbReference>
<dbReference type="CDD" id="cd06558">
    <property type="entry name" value="crotonase-like"/>
    <property type="match status" value="1"/>
</dbReference>
<dbReference type="STRING" id="3694.B9GZC4"/>
<organism evidence="3 4">
    <name type="scientific">Populus trichocarpa</name>
    <name type="common">Western balsam poplar</name>
    <name type="synonym">Populus balsamifera subsp. trichocarpa</name>
    <dbReference type="NCBI Taxonomy" id="3694"/>
    <lineage>
        <taxon>Eukaryota</taxon>
        <taxon>Viridiplantae</taxon>
        <taxon>Streptophyta</taxon>
        <taxon>Embryophyta</taxon>
        <taxon>Tracheophyta</taxon>
        <taxon>Spermatophyta</taxon>
        <taxon>Magnoliopsida</taxon>
        <taxon>eudicotyledons</taxon>
        <taxon>Gunneridae</taxon>
        <taxon>Pentapetalae</taxon>
        <taxon>rosids</taxon>
        <taxon>fabids</taxon>
        <taxon>Malpighiales</taxon>
        <taxon>Salicaceae</taxon>
        <taxon>Saliceae</taxon>
        <taxon>Populus</taxon>
    </lineage>
</organism>
<dbReference type="SUPFAM" id="SSF52096">
    <property type="entry name" value="ClpP/crotonase"/>
    <property type="match status" value="1"/>
</dbReference>
<dbReference type="EMBL" id="CM009292">
    <property type="protein sequence ID" value="PNT46007.1"/>
    <property type="molecule type" value="Genomic_DNA"/>
</dbReference>
<accession>B9GZC4</accession>
<comment type="similarity">
    <text evidence="1 2">Belongs to the enoyl-CoA hydratase/isomerase family.</text>
</comment>
<evidence type="ECO:0000256" key="1">
    <source>
        <dbReference type="ARBA" id="ARBA00005254"/>
    </source>
</evidence>
<dbReference type="Pfam" id="PF00378">
    <property type="entry name" value="ECH_1"/>
    <property type="match status" value="1"/>
</dbReference>
<dbReference type="PANTHER" id="PTHR43149:SF1">
    <property type="entry name" value="DELTA(3,5)-DELTA(2,4)-DIENOYL-COA ISOMERASE, MITOCHONDRIAL"/>
    <property type="match status" value="1"/>
</dbReference>
<evidence type="ECO:0008006" key="5">
    <source>
        <dbReference type="Google" id="ProtNLM"/>
    </source>
</evidence>
<dbReference type="eggNOG" id="KOG1681">
    <property type="taxonomic scope" value="Eukaryota"/>
</dbReference>